<protein>
    <submittedName>
        <fullName evidence="1">Uncharacterized protein</fullName>
    </submittedName>
</protein>
<keyword evidence="2" id="KW-1185">Reference proteome</keyword>
<accession>A0A6M3HUM3</accession>
<organism evidence="1 2">
    <name type="scientific">Allofrancisella frigidaquae</name>
    <dbReference type="NCBI Taxonomy" id="1085644"/>
    <lineage>
        <taxon>Bacteria</taxon>
        <taxon>Pseudomonadati</taxon>
        <taxon>Pseudomonadota</taxon>
        <taxon>Gammaproteobacteria</taxon>
        <taxon>Thiotrichales</taxon>
        <taxon>Francisellaceae</taxon>
        <taxon>Allofrancisella</taxon>
    </lineage>
</organism>
<sequence length="173" mass="20755">MQSNKFLKAREDLIQKFKKVEFQKDKDTIFCKLKIPSADIILHQGKWFRYEEVKLNERKKFITPKASLGIQNINGRRIEIDLMMREDTNDICYNISFCDGQNIVYYLWDVAEFQMLSHNANSRIAISYKKYLEKDSRFEDIHHLSTSVKSVINKPYTYEKFYDKFSILNFRLP</sequence>
<evidence type="ECO:0000313" key="1">
    <source>
        <dbReference type="EMBL" id="QIV94909.1"/>
    </source>
</evidence>
<gene>
    <name evidence="1" type="ORF">E3E15_05915</name>
</gene>
<reference evidence="1 2" key="1">
    <citation type="submission" date="2019-03" db="EMBL/GenBank/DDBJ databases">
        <title>Complete Genome Sequence of Allofrancisella frigidaquae Strain SYSU 10HL1970 Isolated from Water-Cooling Systems in China.</title>
        <authorList>
            <person name="Ohrman C."/>
            <person name="Uneklint I."/>
            <person name="Sjodin A."/>
        </authorList>
    </citation>
    <scope>NUCLEOTIDE SEQUENCE [LARGE SCALE GENOMIC DNA]</scope>
    <source>
        <strain evidence="1 2">SYSU 10HL1970</strain>
    </source>
</reference>
<dbReference type="Proteomes" id="UP000503320">
    <property type="component" value="Chromosome"/>
</dbReference>
<dbReference type="KEGG" id="afri:E3E15_05915"/>
<evidence type="ECO:0000313" key="2">
    <source>
        <dbReference type="Proteomes" id="UP000503320"/>
    </source>
</evidence>
<dbReference type="EMBL" id="CP038017">
    <property type="protein sequence ID" value="QIV94909.1"/>
    <property type="molecule type" value="Genomic_DNA"/>
</dbReference>
<dbReference type="RefSeq" id="WP_172106968.1">
    <property type="nucleotide sequence ID" value="NZ_CP038017.1"/>
</dbReference>
<proteinExistence type="predicted"/>
<dbReference type="AlphaFoldDB" id="A0A6M3HUM3"/>
<name>A0A6M3HUM3_9GAMM</name>